<keyword evidence="2" id="KW-1185">Reference proteome</keyword>
<gene>
    <name evidence="1" type="ORF">Gohar_010499</name>
</gene>
<protein>
    <recommendedName>
        <fullName evidence="3">Myb/SANT-like domain-containing protein</fullName>
    </recommendedName>
</protein>
<dbReference type="Proteomes" id="UP000593560">
    <property type="component" value="Unassembled WGS sequence"/>
</dbReference>
<comment type="caution">
    <text evidence="1">The sequence shown here is derived from an EMBL/GenBank/DDBJ whole genome shotgun (WGS) entry which is preliminary data.</text>
</comment>
<sequence length="81" mass="9469">MLSGKDNSGFGWDEYRQMVVAKCAMWNSYISMDVLATQPQSLKSNQDGFTSSNREKNRFLMKVNKFLPQLLILSYFWGKKY</sequence>
<evidence type="ECO:0008006" key="3">
    <source>
        <dbReference type="Google" id="ProtNLM"/>
    </source>
</evidence>
<accession>A0A7J9GR31</accession>
<proteinExistence type="predicted"/>
<feature type="non-terminal residue" evidence="1">
    <location>
        <position position="81"/>
    </location>
</feature>
<dbReference type="EMBL" id="JABFAD010000006">
    <property type="protein sequence ID" value="MBA0800031.1"/>
    <property type="molecule type" value="Genomic_DNA"/>
</dbReference>
<reference evidence="1 2" key="1">
    <citation type="journal article" date="2019" name="Genome Biol. Evol.">
        <title>Insights into the evolution of the New World diploid cottons (Gossypium, subgenus Houzingenia) based on genome sequencing.</title>
        <authorList>
            <person name="Grover C.E."/>
            <person name="Arick M.A. 2nd"/>
            <person name="Thrash A."/>
            <person name="Conover J.L."/>
            <person name="Sanders W.S."/>
            <person name="Peterson D.G."/>
            <person name="Frelichowski J.E."/>
            <person name="Scheffler J.A."/>
            <person name="Scheffler B.E."/>
            <person name="Wendel J.F."/>
        </authorList>
    </citation>
    <scope>NUCLEOTIDE SEQUENCE [LARGE SCALE GENOMIC DNA]</scope>
    <source>
        <strain evidence="1">0</strain>
        <tissue evidence="1">Leaf</tissue>
    </source>
</reference>
<organism evidence="1 2">
    <name type="scientific">Gossypium harknessii</name>
    <dbReference type="NCBI Taxonomy" id="34285"/>
    <lineage>
        <taxon>Eukaryota</taxon>
        <taxon>Viridiplantae</taxon>
        <taxon>Streptophyta</taxon>
        <taxon>Embryophyta</taxon>
        <taxon>Tracheophyta</taxon>
        <taxon>Spermatophyta</taxon>
        <taxon>Magnoliopsida</taxon>
        <taxon>eudicotyledons</taxon>
        <taxon>Gunneridae</taxon>
        <taxon>Pentapetalae</taxon>
        <taxon>rosids</taxon>
        <taxon>malvids</taxon>
        <taxon>Malvales</taxon>
        <taxon>Malvaceae</taxon>
        <taxon>Malvoideae</taxon>
        <taxon>Gossypium</taxon>
    </lineage>
</organism>
<name>A0A7J9GR31_9ROSI</name>
<dbReference type="AlphaFoldDB" id="A0A7J9GR31"/>
<evidence type="ECO:0000313" key="2">
    <source>
        <dbReference type="Proteomes" id="UP000593560"/>
    </source>
</evidence>
<dbReference type="OrthoDB" id="618098at2759"/>
<evidence type="ECO:0000313" key="1">
    <source>
        <dbReference type="EMBL" id="MBA0800031.1"/>
    </source>
</evidence>